<dbReference type="AlphaFoldDB" id="D7VHA7"/>
<dbReference type="EMBL" id="ACHA02000002">
    <property type="protein sequence ID" value="EFK59459.1"/>
    <property type="molecule type" value="Genomic_DNA"/>
</dbReference>
<dbReference type="eggNOG" id="COG1193">
    <property type="taxonomic scope" value="Bacteria"/>
</dbReference>
<evidence type="ECO:0000313" key="1">
    <source>
        <dbReference type="EMBL" id="EFK59459.1"/>
    </source>
</evidence>
<sequence length="225" mass="25482">MTIEKTNDIHMKFKIGDLVRFVDEPIEGHVTSFQDNDIVGVTDETGFEIPVLTSKITLVHGNMNREDDEVTETKITEPAKFVEKGILLAVSGDQKEGLAKLHIINETSYELLVSVSEINNAKAKGIFAGQVSPHDVVQFFSGNFSAVGNWPNFHFQIIKHSRSAQKINQPIEKEQRVRPVDLTNAKQMNDTLCEKVWHYVLDKEEENIGLDKLQSHFISNRPKKK</sequence>
<dbReference type="InterPro" id="IPR036781">
    <property type="entry name" value="Smr_assoc-like_sf"/>
</dbReference>
<comment type="caution">
    <text evidence="1">The sequence shown here is derived from an EMBL/GenBank/DDBJ whole genome shotgun (WGS) entry which is preliminary data.</text>
</comment>
<evidence type="ECO:0000313" key="2">
    <source>
        <dbReference type="Proteomes" id="UP000006258"/>
    </source>
</evidence>
<accession>D7VHA7</accession>
<organism evidence="1 2">
    <name type="scientific">Sphingobacterium spiritivorum ATCC 33861</name>
    <dbReference type="NCBI Taxonomy" id="525373"/>
    <lineage>
        <taxon>Bacteria</taxon>
        <taxon>Pseudomonadati</taxon>
        <taxon>Bacteroidota</taxon>
        <taxon>Sphingobacteriia</taxon>
        <taxon>Sphingobacteriales</taxon>
        <taxon>Sphingobacteriaceae</taxon>
        <taxon>Sphingobacterium</taxon>
    </lineage>
</organism>
<dbReference type="HOGENOM" id="CLU_064922_0_0_10"/>
<dbReference type="SUPFAM" id="SSF158949">
    <property type="entry name" value="Smr-associated domain-like"/>
    <property type="match status" value="1"/>
</dbReference>
<gene>
    <name evidence="1" type="ORF">HMPREF0766_10376</name>
</gene>
<keyword evidence="2" id="KW-1185">Reference proteome</keyword>
<dbReference type="Proteomes" id="UP000006258">
    <property type="component" value="Unassembled WGS sequence"/>
</dbReference>
<name>D7VHA7_SPHSI</name>
<dbReference type="Gene3D" id="2.60.40.1600">
    <property type="entry name" value="Smr-associated-like"/>
    <property type="match status" value="1"/>
</dbReference>
<proteinExistence type="predicted"/>
<protein>
    <submittedName>
        <fullName evidence="1">Uncharacterized protein</fullName>
    </submittedName>
</protein>
<dbReference type="STRING" id="525373.HMPREF0766_10376"/>
<reference evidence="1" key="1">
    <citation type="submission" date="2010-07" db="EMBL/GenBank/DDBJ databases">
        <authorList>
            <person name="Muzny D."/>
            <person name="Qin X."/>
            <person name="Buhay C."/>
            <person name="Dugan-Rocha S."/>
            <person name="Ding Y."/>
            <person name="Chen G."/>
            <person name="Hawes A."/>
            <person name="Holder M."/>
            <person name="Jhangiani S."/>
            <person name="Johnson A."/>
            <person name="Khan Z."/>
            <person name="Li Z."/>
            <person name="Liu W."/>
            <person name="Liu X."/>
            <person name="Perez L."/>
            <person name="Shen H."/>
            <person name="Wang Q."/>
            <person name="Watt J."/>
            <person name="Xi L."/>
            <person name="Xin Y."/>
            <person name="Zhou J."/>
            <person name="Deng J."/>
            <person name="Jiang H."/>
            <person name="Liu Y."/>
            <person name="Qu J."/>
            <person name="Song X.-Z."/>
            <person name="Zhang L."/>
            <person name="Villasana D."/>
            <person name="Johnson A."/>
            <person name="Liu J."/>
            <person name="Liyanage D."/>
            <person name="Lorensuhewa L."/>
            <person name="Robinson T."/>
            <person name="Song A."/>
            <person name="Song B.-B."/>
            <person name="Dinh H."/>
            <person name="Thornton R."/>
            <person name="Coyle M."/>
            <person name="Francisco L."/>
            <person name="Jackson L."/>
            <person name="Javaid M."/>
            <person name="Korchina V."/>
            <person name="Kovar C."/>
            <person name="Mata R."/>
            <person name="Mathew T."/>
            <person name="Ngo R."/>
            <person name="Nguyen L."/>
            <person name="Nguyen N."/>
            <person name="Okwuonu G."/>
            <person name="Ongeri F."/>
            <person name="Pham C."/>
            <person name="Simmons D."/>
            <person name="Wilczek-Boney K."/>
            <person name="Hale W."/>
            <person name="Jakkamsetti A."/>
            <person name="Pham P."/>
            <person name="Ruth R."/>
            <person name="San Lucas F."/>
            <person name="Warren J."/>
            <person name="Zhang J."/>
            <person name="Zhao Z."/>
            <person name="Zhou C."/>
            <person name="Zhu D."/>
            <person name="Lee S."/>
            <person name="Bess C."/>
            <person name="Blankenburg K."/>
            <person name="Forbes L."/>
            <person name="Fu Q."/>
            <person name="Gubbala S."/>
            <person name="Hirani K."/>
            <person name="Jayaseelan J.C."/>
            <person name="Lara F."/>
            <person name="Munidasa M."/>
            <person name="Palculict T."/>
            <person name="Patil S."/>
            <person name="Pu L.-L."/>
            <person name="Saada N."/>
            <person name="Tang L."/>
            <person name="Weissenberger G."/>
            <person name="Zhu Y."/>
            <person name="Hemphill L."/>
            <person name="Shang Y."/>
            <person name="Youmans B."/>
            <person name="Ayvaz T."/>
            <person name="Ross M."/>
            <person name="Santibanez J."/>
            <person name="Aqrawi P."/>
            <person name="Gross S."/>
            <person name="Joshi V."/>
            <person name="Fowler G."/>
            <person name="Nazareth L."/>
            <person name="Reid J."/>
            <person name="Worley K."/>
            <person name="Petrosino J."/>
            <person name="Highlander S."/>
            <person name="Gibbs R."/>
        </authorList>
    </citation>
    <scope>NUCLEOTIDE SEQUENCE [LARGE SCALE GENOMIC DNA]</scope>
    <source>
        <strain evidence="1">ATCC 33861</strain>
    </source>
</reference>